<dbReference type="PIRSF" id="PIRSF001365">
    <property type="entry name" value="DHDPS"/>
    <property type="match status" value="1"/>
</dbReference>
<evidence type="ECO:0000256" key="1">
    <source>
        <dbReference type="ARBA" id="ARBA00004496"/>
    </source>
</evidence>
<evidence type="ECO:0000256" key="3">
    <source>
        <dbReference type="ARBA" id="ARBA00023239"/>
    </source>
</evidence>
<dbReference type="Pfam" id="PF00701">
    <property type="entry name" value="DHDPS"/>
    <property type="match status" value="1"/>
</dbReference>
<accession>A0ABR6ETL9</accession>
<keyword evidence="8" id="KW-1185">Reference proteome</keyword>
<keyword evidence="4" id="KW-0704">Schiff base</keyword>
<keyword evidence="2" id="KW-0963">Cytoplasm</keyword>
<dbReference type="PANTHER" id="PTHR12128">
    <property type="entry name" value="DIHYDRODIPICOLINATE SYNTHASE"/>
    <property type="match status" value="1"/>
</dbReference>
<evidence type="ECO:0000256" key="4">
    <source>
        <dbReference type="ARBA" id="ARBA00023270"/>
    </source>
</evidence>
<dbReference type="SUPFAM" id="SSF51569">
    <property type="entry name" value="Aldolase"/>
    <property type="match status" value="1"/>
</dbReference>
<dbReference type="InterPro" id="IPR002220">
    <property type="entry name" value="DapA-like"/>
</dbReference>
<dbReference type="PRINTS" id="PR00146">
    <property type="entry name" value="DHPICSNTHASE"/>
</dbReference>
<dbReference type="Proteomes" id="UP000636110">
    <property type="component" value="Unassembled WGS sequence"/>
</dbReference>
<comment type="similarity">
    <text evidence="6">Belongs to the DapA family.</text>
</comment>
<evidence type="ECO:0000313" key="8">
    <source>
        <dbReference type="Proteomes" id="UP000636110"/>
    </source>
</evidence>
<evidence type="ECO:0000313" key="7">
    <source>
        <dbReference type="EMBL" id="MBB2148622.1"/>
    </source>
</evidence>
<keyword evidence="3 6" id="KW-0456">Lyase</keyword>
<proteinExistence type="inferred from homology"/>
<dbReference type="Gene3D" id="3.20.20.70">
    <property type="entry name" value="Aldolase class I"/>
    <property type="match status" value="1"/>
</dbReference>
<comment type="subcellular location">
    <subcellularLocation>
        <location evidence="1">Cytoplasm</location>
    </subcellularLocation>
</comment>
<protein>
    <submittedName>
        <fullName evidence="7">N-acetylneuraminate lyase</fullName>
    </submittedName>
</protein>
<name>A0ABR6ETL9_9SPHI</name>
<dbReference type="EMBL" id="WNXC01000001">
    <property type="protein sequence ID" value="MBB2148622.1"/>
    <property type="molecule type" value="Genomic_DNA"/>
</dbReference>
<sequence>MTQQRFLKGLIAAPFTPMDEAGKVNLSVIETYAGLIDKNEVSGVFICGTTGESMSLTTDERKRIAEAWVAQANKRFKVIVHVGGTSQPQSIELAAHAQGIGADAISLMAPGFFKPEKVKDLVDFFEPIAAAAALLPFYYYNMPSITGVFLPVNEFLLQGKARIPNLKGVKYTHNNLMEMQQCINLNGGEFEVLHGFDEILLTGLAIGATAAVGSTYNYIPALYNEIMDLVKQGNLEKARILQNVSVDVISVVIKHGGGVRGGKAIMNLLGLNCGPCRSPIAEFTKDEYKELKVDLEKIGFFNLVNQF</sequence>
<dbReference type="InterPro" id="IPR020624">
    <property type="entry name" value="Schiff_base-form_aldolases_CS"/>
</dbReference>
<evidence type="ECO:0000256" key="6">
    <source>
        <dbReference type="PIRNR" id="PIRNR001365"/>
    </source>
</evidence>
<dbReference type="InterPro" id="IPR013785">
    <property type="entry name" value="Aldolase_TIM"/>
</dbReference>
<dbReference type="PANTHER" id="PTHR12128:SF21">
    <property type="entry name" value="N-ACETYLNEURAMINATE LYASE"/>
    <property type="match status" value="1"/>
</dbReference>
<comment type="caution">
    <text evidence="7">The sequence shown here is derived from an EMBL/GenBank/DDBJ whole genome shotgun (WGS) entry which is preliminary data.</text>
</comment>
<organism evidence="7 8">
    <name type="scientific">Pedobacter gandavensis</name>
    <dbReference type="NCBI Taxonomy" id="2679963"/>
    <lineage>
        <taxon>Bacteria</taxon>
        <taxon>Pseudomonadati</taxon>
        <taxon>Bacteroidota</taxon>
        <taxon>Sphingobacteriia</taxon>
        <taxon>Sphingobacteriales</taxon>
        <taxon>Sphingobacteriaceae</taxon>
        <taxon>Pedobacter</taxon>
    </lineage>
</organism>
<reference evidence="7 8" key="1">
    <citation type="submission" date="2019-11" db="EMBL/GenBank/DDBJ databases">
        <title>Description of Pedobacter sp. LMG 31462T.</title>
        <authorList>
            <person name="Carlier A."/>
            <person name="Qi S."/>
            <person name="Vandamme P."/>
        </authorList>
    </citation>
    <scope>NUCLEOTIDE SEQUENCE [LARGE SCALE GENOMIC DNA]</scope>
    <source>
        <strain evidence="7 8">LMG 31462</strain>
    </source>
</reference>
<dbReference type="SMART" id="SM01130">
    <property type="entry name" value="DHDPS"/>
    <property type="match status" value="1"/>
</dbReference>
<keyword evidence="5" id="KW-0119">Carbohydrate metabolism</keyword>
<evidence type="ECO:0000256" key="5">
    <source>
        <dbReference type="ARBA" id="ARBA00023277"/>
    </source>
</evidence>
<dbReference type="RefSeq" id="WP_182954778.1">
    <property type="nucleotide sequence ID" value="NZ_WNXC01000001.1"/>
</dbReference>
<dbReference type="GO" id="GO:0016829">
    <property type="term" value="F:lyase activity"/>
    <property type="evidence" value="ECO:0007669"/>
    <property type="project" value="UniProtKB-KW"/>
</dbReference>
<gene>
    <name evidence="7" type="ORF">GM920_06825</name>
</gene>
<evidence type="ECO:0000256" key="2">
    <source>
        <dbReference type="ARBA" id="ARBA00022490"/>
    </source>
</evidence>
<dbReference type="PROSITE" id="PS00665">
    <property type="entry name" value="DHDPS_1"/>
    <property type="match status" value="1"/>
</dbReference>